<accession>A0AAF0DC10</accession>
<sequence length="380" mass="40860">MLPETLRESQKIPLWLDCDPGHDDAFAILLAAHHPQLKLLGITTVHGNASLENTTVNARSVLEAIGQPNIPVYPGSKKPFCRLAVHAPSIHGSSGIDGTDLLPVPKTPPVTDTNPILAMRDALIAQPKNMAWVVATGALTNIALLFATFPEVADHVRGVSIMGGAIGDGFSGAPISKRPGEECRIGNITPYAEFNIYADPEAAKSILTSPILAPKTTLITLDLTHQVLATQKVQSLILGTESMDDSKPSILRRILHDLLTFFASTYDTVFGIAAGPPLHDPVAVAVLFSNLNRSQMPDHLDLLRFDDNNGQRYVVEVTTDGSHGNDIQLTRELGRTVATKAADAGGITIPGSMDVDKFWDIIVDCLQRAEKYKEAHSVPN</sequence>
<organism evidence="5 6">
    <name type="scientific">Emydomyces testavorans</name>
    <dbReference type="NCBI Taxonomy" id="2070801"/>
    <lineage>
        <taxon>Eukaryota</taxon>
        <taxon>Fungi</taxon>
        <taxon>Dikarya</taxon>
        <taxon>Ascomycota</taxon>
        <taxon>Pezizomycotina</taxon>
        <taxon>Eurotiomycetes</taxon>
        <taxon>Eurotiomycetidae</taxon>
        <taxon>Onygenales</taxon>
        <taxon>Nannizziopsiaceae</taxon>
        <taxon>Emydomyces</taxon>
    </lineage>
</organism>
<dbReference type="PANTHER" id="PTHR12304:SF4">
    <property type="entry name" value="URIDINE NUCLEOSIDASE"/>
    <property type="match status" value="1"/>
</dbReference>
<dbReference type="Gene3D" id="3.90.245.10">
    <property type="entry name" value="Ribonucleoside hydrolase-like"/>
    <property type="match status" value="1"/>
</dbReference>
<protein>
    <submittedName>
        <fullName evidence="5">Uridine nucleosidase 1</fullName>
        <ecNumber evidence="5">3.2.2.3</ecNumber>
    </submittedName>
</protein>
<keyword evidence="2 5" id="KW-0378">Hydrolase</keyword>
<gene>
    <name evidence="5" type="primary">URH1</name>
    <name evidence="5" type="ORF">PRK78_000753</name>
</gene>
<dbReference type="EC" id="3.2.2.3" evidence="5"/>
<dbReference type="Proteomes" id="UP001219355">
    <property type="component" value="Chromosome 1"/>
</dbReference>
<dbReference type="GO" id="GO:0005829">
    <property type="term" value="C:cytosol"/>
    <property type="evidence" value="ECO:0007669"/>
    <property type="project" value="TreeGrafter"/>
</dbReference>
<dbReference type="InterPro" id="IPR023186">
    <property type="entry name" value="IUNH"/>
</dbReference>
<dbReference type="AlphaFoldDB" id="A0AAF0DC10"/>
<dbReference type="Pfam" id="PF01156">
    <property type="entry name" value="IU_nuc_hydro"/>
    <property type="match status" value="1"/>
</dbReference>
<reference evidence="5" key="1">
    <citation type="submission" date="2023-03" db="EMBL/GenBank/DDBJ databases">
        <title>Emydomyces testavorans Genome Sequence.</title>
        <authorList>
            <person name="Hoyer L."/>
        </authorList>
    </citation>
    <scope>NUCLEOTIDE SEQUENCE</scope>
    <source>
        <strain evidence="5">16-2883</strain>
    </source>
</reference>
<evidence type="ECO:0000256" key="2">
    <source>
        <dbReference type="ARBA" id="ARBA00022801"/>
    </source>
</evidence>
<dbReference type="PANTHER" id="PTHR12304">
    <property type="entry name" value="INOSINE-URIDINE PREFERRING NUCLEOSIDE HYDROLASE"/>
    <property type="match status" value="1"/>
</dbReference>
<evidence type="ECO:0000313" key="6">
    <source>
        <dbReference type="Proteomes" id="UP001219355"/>
    </source>
</evidence>
<evidence type="ECO:0000259" key="4">
    <source>
        <dbReference type="Pfam" id="PF01156"/>
    </source>
</evidence>
<feature type="domain" description="Inosine/uridine-preferring nucleoside hydrolase" evidence="4">
    <location>
        <begin position="14"/>
        <end position="360"/>
    </location>
</feature>
<evidence type="ECO:0000256" key="3">
    <source>
        <dbReference type="ARBA" id="ARBA00023295"/>
    </source>
</evidence>
<evidence type="ECO:0000256" key="1">
    <source>
        <dbReference type="ARBA" id="ARBA00009176"/>
    </source>
</evidence>
<dbReference type="GO" id="GO:0006152">
    <property type="term" value="P:purine nucleoside catabolic process"/>
    <property type="evidence" value="ECO:0007669"/>
    <property type="project" value="TreeGrafter"/>
</dbReference>
<comment type="similarity">
    <text evidence="1">Belongs to the IUNH family.</text>
</comment>
<keyword evidence="3 5" id="KW-0326">Glycosidase</keyword>
<dbReference type="GO" id="GO:0008477">
    <property type="term" value="F:purine nucleosidase activity"/>
    <property type="evidence" value="ECO:0007669"/>
    <property type="project" value="TreeGrafter"/>
</dbReference>
<proteinExistence type="inferred from homology"/>
<dbReference type="InterPro" id="IPR036452">
    <property type="entry name" value="Ribo_hydro-like"/>
</dbReference>
<dbReference type="CDD" id="cd02651">
    <property type="entry name" value="nuc_hydro_IU_UC_XIUA"/>
    <property type="match status" value="1"/>
</dbReference>
<dbReference type="InterPro" id="IPR001910">
    <property type="entry name" value="Inosine/uridine_hydrolase_dom"/>
</dbReference>
<name>A0AAF0DC10_9EURO</name>
<dbReference type="EMBL" id="CP120627">
    <property type="protein sequence ID" value="WEW55324.1"/>
    <property type="molecule type" value="Genomic_DNA"/>
</dbReference>
<keyword evidence="6" id="KW-1185">Reference proteome</keyword>
<dbReference type="SUPFAM" id="SSF53590">
    <property type="entry name" value="Nucleoside hydrolase"/>
    <property type="match status" value="1"/>
</dbReference>
<dbReference type="GO" id="GO:0045437">
    <property type="term" value="F:uridine nucleosidase activity"/>
    <property type="evidence" value="ECO:0007669"/>
    <property type="project" value="UniProtKB-EC"/>
</dbReference>
<evidence type="ECO:0000313" key="5">
    <source>
        <dbReference type="EMBL" id="WEW55324.1"/>
    </source>
</evidence>